<organism evidence="1 2">
    <name type="scientific">Aeromicrobium choanae</name>
    <dbReference type="NCBI Taxonomy" id="1736691"/>
    <lineage>
        <taxon>Bacteria</taxon>
        <taxon>Bacillati</taxon>
        <taxon>Actinomycetota</taxon>
        <taxon>Actinomycetes</taxon>
        <taxon>Propionibacteriales</taxon>
        <taxon>Nocardioidaceae</taxon>
        <taxon>Aeromicrobium</taxon>
    </lineage>
</organism>
<name>A0A1T4Z625_9ACTN</name>
<proteinExistence type="predicted"/>
<gene>
    <name evidence="1" type="ORF">SAMN06295964_2617</name>
</gene>
<dbReference type="OrthoDB" id="3747162at2"/>
<dbReference type="RefSeq" id="WP_078700565.1">
    <property type="nucleotide sequence ID" value="NZ_LT796768.1"/>
</dbReference>
<dbReference type="AlphaFoldDB" id="A0A1T4Z625"/>
<accession>A0A1T4Z625</accession>
<reference evidence="2" key="1">
    <citation type="submission" date="2017-02" db="EMBL/GenBank/DDBJ databases">
        <authorList>
            <person name="Varghese N."/>
            <person name="Submissions S."/>
        </authorList>
    </citation>
    <scope>NUCLEOTIDE SEQUENCE [LARGE SCALE GENOMIC DNA]</scope>
    <source>
        <strain evidence="2">9H-4</strain>
    </source>
</reference>
<evidence type="ECO:0000313" key="1">
    <source>
        <dbReference type="EMBL" id="SKB09318.1"/>
    </source>
</evidence>
<evidence type="ECO:0000313" key="2">
    <source>
        <dbReference type="Proteomes" id="UP000191040"/>
    </source>
</evidence>
<dbReference type="Proteomes" id="UP000191040">
    <property type="component" value="Chromosome I"/>
</dbReference>
<sequence length="114" mass="12677">MTPEDTEDTTEPNLFRNTLQSAKTTVSNCGNNVYSGYGSPLDAIANPLANGGWVCTEADSWIAELKEQCTGIPEAFDDAVSTIQARIGSEPDMVPENDWRGNNWPRQWRMQSMY</sequence>
<protein>
    <submittedName>
        <fullName evidence="1">Uncharacterized protein</fullName>
    </submittedName>
</protein>
<keyword evidence="2" id="KW-1185">Reference proteome</keyword>
<dbReference type="EMBL" id="LT796768">
    <property type="protein sequence ID" value="SKB09318.1"/>
    <property type="molecule type" value="Genomic_DNA"/>
</dbReference>
<dbReference type="STRING" id="1736691.SAMN06295964_2617"/>